<name>A0A5E4YPR0_9BURK</name>
<gene>
    <name evidence="1" type="ORF">PEP31012_04667</name>
</gene>
<dbReference type="EMBL" id="CABPSH010000024">
    <property type="protein sequence ID" value="VVE50250.1"/>
    <property type="molecule type" value="Genomic_DNA"/>
</dbReference>
<evidence type="ECO:0000313" key="2">
    <source>
        <dbReference type="Proteomes" id="UP000400981"/>
    </source>
</evidence>
<keyword evidence="2" id="KW-1185">Reference proteome</keyword>
<organism evidence="1 2">
    <name type="scientific">Pandoraea eparura</name>
    <dbReference type="NCBI Taxonomy" id="2508291"/>
    <lineage>
        <taxon>Bacteria</taxon>
        <taxon>Pseudomonadati</taxon>
        <taxon>Pseudomonadota</taxon>
        <taxon>Betaproteobacteria</taxon>
        <taxon>Burkholderiales</taxon>
        <taxon>Burkholderiaceae</taxon>
        <taxon>Pandoraea</taxon>
    </lineage>
</organism>
<accession>A0A5E4YPR0</accession>
<proteinExistence type="predicted"/>
<reference evidence="1 2" key="1">
    <citation type="submission" date="2019-08" db="EMBL/GenBank/DDBJ databases">
        <authorList>
            <person name="Peeters C."/>
        </authorList>
    </citation>
    <scope>NUCLEOTIDE SEQUENCE [LARGE SCALE GENOMIC DNA]</scope>
    <source>
        <strain evidence="1 2">LMG 31012</strain>
    </source>
</reference>
<dbReference type="AlphaFoldDB" id="A0A5E4YPR0"/>
<sequence length="49" mass="5689">MTHIARERETRQMRQGSLTDAFRLDAQLARALLKEVAHEQRDILVALTQ</sequence>
<evidence type="ECO:0000313" key="1">
    <source>
        <dbReference type="EMBL" id="VVE50250.1"/>
    </source>
</evidence>
<dbReference type="Proteomes" id="UP000400981">
    <property type="component" value="Unassembled WGS sequence"/>
</dbReference>
<protein>
    <submittedName>
        <fullName evidence="1">Uncharacterized protein</fullName>
    </submittedName>
</protein>